<dbReference type="HOGENOM" id="CLU_001721_0_0_1"/>
<feature type="compositionally biased region" description="Polar residues" evidence="9">
    <location>
        <begin position="336"/>
        <end position="350"/>
    </location>
</feature>
<dbReference type="Proteomes" id="UP000029964">
    <property type="component" value="Unassembled WGS sequence"/>
</dbReference>
<evidence type="ECO:0000256" key="4">
    <source>
        <dbReference type="ARBA" id="ARBA00022676"/>
    </source>
</evidence>
<dbReference type="InterPro" id="IPR029489">
    <property type="entry name" value="OGT/SEC/SPY_C"/>
</dbReference>
<evidence type="ECO:0000256" key="1">
    <source>
        <dbReference type="ARBA" id="ARBA00004922"/>
    </source>
</evidence>
<proteinExistence type="inferred from homology"/>
<gene>
    <name evidence="11" type="ORF">ACRE_060020</name>
</gene>
<dbReference type="Gene3D" id="3.40.50.2000">
    <property type="entry name" value="Glycogen Phosphorylase B"/>
    <property type="match status" value="1"/>
</dbReference>
<protein>
    <recommendedName>
        <fullName evidence="3">protein O-GlcNAc transferase</fullName>
        <ecNumber evidence="3">2.4.1.255</ecNumber>
    </recommendedName>
</protein>
<sequence>MFPLVQMQPCAMPRPTNLEPYYPFHSNSGSVEPHPRSYDSTLPFPRAFPIRTSQSYRRAAQFSSSPYPPRSEKHMRRKAPNGTLDAAYDESSTPPAQAPPPPRHMVTPRGSGAGSYPPSGTHFHQPLQGAWTTGSRISTHSGHVGPNAAPWVFNNESLWQHMPQQGDTGGLHSYQPPQFGNAGSFPNIYQPVIRANEYNVRAFCPPPMPNSETLPFGQPAWQPGHALGGYHCAGQFPAILSNPMMTGKHLVNVDISGGRPQPAGQTSTRLEYACKTGQSPHLNIEGLTLDPGRRPSIPGHLPAPTVQLGFREKALAHAHKVYMDLLAHVQSVRQSQQCRTGSRSQGSSKSFVYPKPPNPVSVTAFGETGVSRAYPSTHRANSGNSHGQIGPNRGYVLDHAGHQMHPPPVFSAQPGTSFGVDPHQGPDSPSPFGPLHVEHPEDLHTDGLFHPVTNAMSSLEVLSTLCEQSGWKWVDGILLGGCLHYGLEDYETALQWFTRVVACDSSHVVAITDIAATLYCLGRQDEAEQHWLRAVKLHPGYLEAAEHLVGLLYRKRSKEAVEIISYVQEALRLPGAAPAQTVSKLGPNHYVPDYNFRFDKPGYGSKSAFEVNGFGSSGYALPGSENGRILALVHAKGTILYSLKDIDRASEAFEEAVLISIGRRADGIHHLVRRIQAVFSPAGQPNTASQQPVQPLLLPPEKARQTAQLVFSGTGELPGLAFVAEGPPRRAASQTTSNSLLSLAKIFQDAMSSGVPAPGILRRSSGVGDILALYYLSLSLQESPSTANNVGILLAGVQQAVPNSTSPTIESMSQTGIPGVPPGSGLALALAYYQYGLGLDPKHVHLHTNLGSLLKDIGQLDLAIQMYEQAVSCDGTFDIALTNLANAVKDRGRINDAITYYRRAVKSNPEFAEAVCGLLTALNSVCDWRGRGGVFLESGRFDRWHVGEDGGLVDAQVYRSGSGLTKRVVEIVGQQLQEASQWGYNILQEDVIQAIAQQLSNTCDVSMDDVAGWLRQWRGKPWEGSRLLRLVERASRVMLWKWYHGLDLSEATRPRYSRLPIPSNLAVPSAPTVLPFHTFTCPLGPKDIRAISQRNALRITCSTLRSPWIPAELYPPPPPPCPQLNIGYVSSDFNNHPLAHLMQSVFGLHDPNRARAICYATTASDKSVYRHKIEKEAPIFRDVSNWSPDRLVRQIVRDEVHILVNLNGYTRGARNEIFAARPAPIQMSFMGFAGTMGAEWCDYILADSTAIPPSTLRPWRNNVSIQDVFCDETERDAEGWVYSENIIFTGDTFFCCDHAQSCEAGERQITWEQEQRRRWKMRRELFPSLPDDAIILGNFNQLYKIEPTTFRSWLRILARVPKAVLWLLRFPELGETNLTTTAKLWAGPEVASRLVFTDVAPKNQHITRARVCDLFLDTPECNAHTTAADVLWSSTPLLTYPRYPYKMCSRMAASILKGALPKSEDGRKAASELIASNELEYEQMATVLAGGLSYDMTDEDYGEGRGRLAEIRKLLWESKWQCALFDTRRWVRDVETAYEEAWRKWVAGEGGDIYL</sequence>
<keyword evidence="12" id="KW-1185">Reference proteome</keyword>
<keyword evidence="5 11" id="KW-0808">Transferase</keyword>
<dbReference type="EMBL" id="JPKY01000073">
    <property type="protein sequence ID" value="KFH43246.1"/>
    <property type="molecule type" value="Genomic_DNA"/>
</dbReference>
<comment type="caution">
    <text evidence="11">The sequence shown here is derived from an EMBL/GenBank/DDBJ whole genome shotgun (WGS) entry which is preliminary data.</text>
</comment>
<dbReference type="Gene3D" id="3.40.50.11380">
    <property type="match status" value="1"/>
</dbReference>
<dbReference type="Pfam" id="PF13844">
    <property type="entry name" value="Glyco_transf_41"/>
    <property type="match status" value="2"/>
</dbReference>
<dbReference type="OrthoDB" id="421121at2759"/>
<dbReference type="EC" id="2.4.1.255" evidence="3"/>
<feature type="domain" description="O-GlcNAc transferase C-terminal" evidence="10">
    <location>
        <begin position="1070"/>
        <end position="1253"/>
    </location>
</feature>
<evidence type="ECO:0000256" key="8">
    <source>
        <dbReference type="PROSITE-ProRule" id="PRU00339"/>
    </source>
</evidence>
<dbReference type="PANTHER" id="PTHR44998">
    <property type="match status" value="1"/>
</dbReference>
<dbReference type="SMART" id="SM00028">
    <property type="entry name" value="TPR"/>
    <property type="match status" value="5"/>
</dbReference>
<dbReference type="Pfam" id="PF13432">
    <property type="entry name" value="TPR_16"/>
    <property type="match status" value="1"/>
</dbReference>
<comment type="similarity">
    <text evidence="2">Belongs to the glycosyltransferase 41 family. O-GlcNAc transferase subfamily.</text>
</comment>
<comment type="pathway">
    <text evidence="1">Protein modification; protein glycosylation.</text>
</comment>
<dbReference type="PANTHER" id="PTHR44998:SF1">
    <property type="entry name" value="UDP-N-ACETYLGLUCOSAMINE--PEPTIDE N-ACETYLGLUCOSAMINYLTRANSFERASE 110 KDA SUBUNIT"/>
    <property type="match status" value="1"/>
</dbReference>
<evidence type="ECO:0000313" key="12">
    <source>
        <dbReference type="Proteomes" id="UP000029964"/>
    </source>
</evidence>
<keyword evidence="7 8" id="KW-0802">TPR repeat</keyword>
<dbReference type="FunFam" id="1.25.40.10:FF:000552">
    <property type="entry name" value="UDP-N-acetylglucosaminyltransferase (AFU_orthologue AFUA_1G03380)"/>
    <property type="match status" value="1"/>
</dbReference>
<dbReference type="PROSITE" id="PS50005">
    <property type="entry name" value="TPR"/>
    <property type="match status" value="1"/>
</dbReference>
<dbReference type="SUPFAM" id="SSF48452">
    <property type="entry name" value="TPR-like"/>
    <property type="match status" value="1"/>
</dbReference>
<evidence type="ECO:0000259" key="10">
    <source>
        <dbReference type="Pfam" id="PF13844"/>
    </source>
</evidence>
<evidence type="ECO:0000256" key="3">
    <source>
        <dbReference type="ARBA" id="ARBA00011970"/>
    </source>
</evidence>
<evidence type="ECO:0000256" key="9">
    <source>
        <dbReference type="SAM" id="MobiDB-lite"/>
    </source>
</evidence>
<evidence type="ECO:0000256" key="2">
    <source>
        <dbReference type="ARBA" id="ARBA00005386"/>
    </source>
</evidence>
<dbReference type="GO" id="GO:0097363">
    <property type="term" value="F:protein O-acetylglucosaminyltransferase activity"/>
    <property type="evidence" value="ECO:0007669"/>
    <property type="project" value="UniProtKB-EC"/>
</dbReference>
<accession>A0A086T1L4</accession>
<dbReference type="STRING" id="857340.A0A086T1L4"/>
<feature type="compositionally biased region" description="Polar residues" evidence="9">
    <location>
        <begin position="378"/>
        <end position="387"/>
    </location>
</feature>
<feature type="region of interest" description="Disordered" evidence="9">
    <location>
        <begin position="27"/>
        <end position="46"/>
    </location>
</feature>
<feature type="region of interest" description="Disordered" evidence="9">
    <location>
        <begin position="54"/>
        <end position="128"/>
    </location>
</feature>
<evidence type="ECO:0000256" key="7">
    <source>
        <dbReference type="ARBA" id="ARBA00022803"/>
    </source>
</evidence>
<keyword evidence="4 11" id="KW-0328">Glycosyltransferase</keyword>
<dbReference type="GO" id="GO:0006493">
    <property type="term" value="P:protein O-linked glycosylation"/>
    <property type="evidence" value="ECO:0007669"/>
    <property type="project" value="TreeGrafter"/>
</dbReference>
<keyword evidence="6" id="KW-0677">Repeat</keyword>
<name>A0A086T1L4_HAPC1</name>
<evidence type="ECO:0000313" key="11">
    <source>
        <dbReference type="EMBL" id="KFH43246.1"/>
    </source>
</evidence>
<dbReference type="Gene3D" id="1.25.40.10">
    <property type="entry name" value="Tetratricopeptide repeat domain"/>
    <property type="match status" value="3"/>
</dbReference>
<dbReference type="InterPro" id="IPR019734">
    <property type="entry name" value="TPR_rpt"/>
</dbReference>
<dbReference type="InterPro" id="IPR011990">
    <property type="entry name" value="TPR-like_helical_dom_sf"/>
</dbReference>
<feature type="region of interest" description="Disordered" evidence="9">
    <location>
        <begin position="336"/>
        <end position="439"/>
    </location>
</feature>
<dbReference type="Pfam" id="PF13181">
    <property type="entry name" value="TPR_8"/>
    <property type="match status" value="1"/>
</dbReference>
<organism evidence="11 12">
    <name type="scientific">Hapsidospora chrysogenum (strain ATCC 11550 / CBS 779.69 / DSM 880 / IAM 14645 / JCM 23072 / IMI 49137)</name>
    <name type="common">Acremonium chrysogenum</name>
    <dbReference type="NCBI Taxonomy" id="857340"/>
    <lineage>
        <taxon>Eukaryota</taxon>
        <taxon>Fungi</taxon>
        <taxon>Dikarya</taxon>
        <taxon>Ascomycota</taxon>
        <taxon>Pezizomycotina</taxon>
        <taxon>Sordariomycetes</taxon>
        <taxon>Hypocreomycetidae</taxon>
        <taxon>Hypocreales</taxon>
        <taxon>Bionectriaceae</taxon>
        <taxon>Hapsidospora</taxon>
    </lineage>
</organism>
<feature type="compositionally biased region" description="Polar residues" evidence="9">
    <location>
        <begin position="54"/>
        <end position="65"/>
    </location>
</feature>
<dbReference type="FunFam" id="3.40.50.11380:FF:000004">
    <property type="entry name" value="UDP-N-acetylglucosaminyltransferase (AFU_orthologue AFUA_1G03380)"/>
    <property type="match status" value="1"/>
</dbReference>
<evidence type="ECO:0000256" key="5">
    <source>
        <dbReference type="ARBA" id="ARBA00022679"/>
    </source>
</evidence>
<evidence type="ECO:0000256" key="6">
    <source>
        <dbReference type="ARBA" id="ARBA00022737"/>
    </source>
</evidence>
<feature type="repeat" description="TPR" evidence="8">
    <location>
        <begin position="878"/>
        <end position="911"/>
    </location>
</feature>
<reference evidence="12" key="1">
    <citation type="journal article" date="2014" name="Genome Announc.">
        <title>Genome sequence and annotation of Acremonium chrysogenum, producer of the beta-lactam antibiotic cephalosporin C.</title>
        <authorList>
            <person name="Terfehr D."/>
            <person name="Dahlmann T.A."/>
            <person name="Specht T."/>
            <person name="Zadra I."/>
            <person name="Kuernsteiner H."/>
            <person name="Kueck U."/>
        </authorList>
    </citation>
    <scope>NUCLEOTIDE SEQUENCE [LARGE SCALE GENOMIC DNA]</scope>
    <source>
        <strain evidence="12">ATCC 11550 / CBS 779.69 / DSM 880 / IAM 14645 / JCM 23072 / IMI 49137</strain>
    </source>
</reference>
<dbReference type="FunFam" id="3.40.50.2000:FF:000110">
    <property type="entry name" value="UDP-N-acetylglucosaminyltransferase protein"/>
    <property type="match status" value="1"/>
</dbReference>
<feature type="domain" description="O-GlcNAc transferase C-terminal" evidence="10">
    <location>
        <begin position="1328"/>
        <end position="1533"/>
    </location>
</feature>